<sequence length="378" mass="41692">MIYLDHAATTPIDPEVAKEMIAYLTKEYGNPSSKYYTLAENAKQALARARQSIANLITCEEDEIIFTSGSSEGNNFIIKGIADAFSHKGKHIITTKAEHKSTLECCKHLGTKGFDITYLDLDQYGNLDVEQLKRSITDDTLLVSVIWGNNEISTLTDIERVSTLCKSANVLLHVDATQVLGKVEIDLEKLHIDFLTISAHKIYGPKGIGACYIKKTKHDTISQITPLIHGGHQEFGVRSGTHSMHNIVGFGKAAEVAKRDMSTYIPKIIDLENLLKSSLLEKVPDVIFNGNQTYKIPGILSVTVPKLNNELFIKMISDKIAISTGSACALGEPSHVLKAMGLEDFTSNTIRVSIGKFNDEGILDLVDYINTYIEKFTI</sequence>
<keyword evidence="7" id="KW-0408">Iron</keyword>
<keyword evidence="6" id="KW-0663">Pyridoxal phosphate</keyword>
<dbReference type="GO" id="GO:0051536">
    <property type="term" value="F:iron-sulfur cluster binding"/>
    <property type="evidence" value="ECO:0007669"/>
    <property type="project" value="UniProtKB-KW"/>
</dbReference>
<dbReference type="InterPro" id="IPR015424">
    <property type="entry name" value="PyrdxlP-dep_Trfase"/>
</dbReference>
<dbReference type="PROSITE" id="PS00595">
    <property type="entry name" value="AA_TRANSFER_CLASS_5"/>
    <property type="match status" value="1"/>
</dbReference>
<evidence type="ECO:0000256" key="4">
    <source>
        <dbReference type="ARBA" id="ARBA00022679"/>
    </source>
</evidence>
<keyword evidence="4" id="KW-0808">Transferase</keyword>
<dbReference type="RefSeq" id="WP_089282269.1">
    <property type="nucleotide sequence ID" value="NZ_FZOJ01000006.1"/>
</dbReference>
<dbReference type="Gene3D" id="3.40.640.10">
    <property type="entry name" value="Type I PLP-dependent aspartate aminotransferase-like (Major domain)"/>
    <property type="match status" value="1"/>
</dbReference>
<dbReference type="InterPro" id="IPR016454">
    <property type="entry name" value="Cysteine_dSase"/>
</dbReference>
<proteinExistence type="inferred from homology"/>
<dbReference type="PIRSF" id="PIRSF005572">
    <property type="entry name" value="NifS"/>
    <property type="match status" value="1"/>
</dbReference>
<organism evidence="12 13">
    <name type="scientific">Anaerovirgula multivorans</name>
    <dbReference type="NCBI Taxonomy" id="312168"/>
    <lineage>
        <taxon>Bacteria</taxon>
        <taxon>Bacillati</taxon>
        <taxon>Bacillota</taxon>
        <taxon>Clostridia</taxon>
        <taxon>Peptostreptococcales</taxon>
        <taxon>Natronincolaceae</taxon>
        <taxon>Anaerovirgula</taxon>
    </lineage>
</organism>
<dbReference type="PANTHER" id="PTHR11601:SF34">
    <property type="entry name" value="CYSTEINE DESULFURASE"/>
    <property type="match status" value="1"/>
</dbReference>
<evidence type="ECO:0000256" key="1">
    <source>
        <dbReference type="ARBA" id="ARBA00001933"/>
    </source>
</evidence>
<keyword evidence="13" id="KW-1185">Reference proteome</keyword>
<dbReference type="PANTHER" id="PTHR11601">
    <property type="entry name" value="CYSTEINE DESULFURYLASE FAMILY MEMBER"/>
    <property type="match status" value="1"/>
</dbReference>
<evidence type="ECO:0000256" key="8">
    <source>
        <dbReference type="ARBA" id="ARBA00023014"/>
    </source>
</evidence>
<evidence type="ECO:0000313" key="13">
    <source>
        <dbReference type="Proteomes" id="UP000198304"/>
    </source>
</evidence>
<accession>A0A239CKH4</accession>
<comment type="catalytic activity">
    <reaction evidence="9">
        <text>(sulfur carrier)-H + L-cysteine = (sulfur carrier)-SH + L-alanine</text>
        <dbReference type="Rhea" id="RHEA:43892"/>
        <dbReference type="Rhea" id="RHEA-COMP:14737"/>
        <dbReference type="Rhea" id="RHEA-COMP:14739"/>
        <dbReference type="ChEBI" id="CHEBI:29917"/>
        <dbReference type="ChEBI" id="CHEBI:35235"/>
        <dbReference type="ChEBI" id="CHEBI:57972"/>
        <dbReference type="ChEBI" id="CHEBI:64428"/>
        <dbReference type="EC" id="2.8.1.7"/>
    </reaction>
</comment>
<evidence type="ECO:0000256" key="3">
    <source>
        <dbReference type="ARBA" id="ARBA00012239"/>
    </source>
</evidence>
<evidence type="ECO:0000256" key="7">
    <source>
        <dbReference type="ARBA" id="ARBA00023004"/>
    </source>
</evidence>
<dbReference type="InterPro" id="IPR000192">
    <property type="entry name" value="Aminotrans_V_dom"/>
</dbReference>
<keyword evidence="8" id="KW-0411">Iron-sulfur</keyword>
<evidence type="ECO:0000259" key="11">
    <source>
        <dbReference type="Pfam" id="PF00266"/>
    </source>
</evidence>
<comment type="similarity">
    <text evidence="2">Belongs to the class-V pyridoxal-phosphate-dependent aminotransferase family. NifS/IscS subfamily.</text>
</comment>
<evidence type="ECO:0000256" key="5">
    <source>
        <dbReference type="ARBA" id="ARBA00022723"/>
    </source>
</evidence>
<dbReference type="Pfam" id="PF00266">
    <property type="entry name" value="Aminotran_5"/>
    <property type="match status" value="1"/>
</dbReference>
<gene>
    <name evidence="12" type="ORF">SAMN05446037_100610</name>
</gene>
<evidence type="ECO:0000256" key="9">
    <source>
        <dbReference type="ARBA" id="ARBA00050776"/>
    </source>
</evidence>
<comment type="cofactor">
    <cofactor evidence="1 10">
        <name>pyridoxal 5'-phosphate</name>
        <dbReference type="ChEBI" id="CHEBI:597326"/>
    </cofactor>
</comment>
<evidence type="ECO:0000256" key="10">
    <source>
        <dbReference type="RuleBase" id="RU004504"/>
    </source>
</evidence>
<dbReference type="GO" id="GO:0046872">
    <property type="term" value="F:metal ion binding"/>
    <property type="evidence" value="ECO:0007669"/>
    <property type="project" value="UniProtKB-KW"/>
</dbReference>
<dbReference type="GO" id="GO:0031071">
    <property type="term" value="F:cysteine desulfurase activity"/>
    <property type="evidence" value="ECO:0007669"/>
    <property type="project" value="UniProtKB-EC"/>
</dbReference>
<dbReference type="InterPro" id="IPR015421">
    <property type="entry name" value="PyrdxlP-dep_Trfase_major"/>
</dbReference>
<dbReference type="InterPro" id="IPR015422">
    <property type="entry name" value="PyrdxlP-dep_Trfase_small"/>
</dbReference>
<dbReference type="EC" id="2.8.1.7" evidence="3"/>
<dbReference type="AlphaFoldDB" id="A0A239CKH4"/>
<evidence type="ECO:0000256" key="6">
    <source>
        <dbReference type="ARBA" id="ARBA00022898"/>
    </source>
</evidence>
<name>A0A239CKH4_9FIRM</name>
<feature type="domain" description="Aminotransferase class V" evidence="11">
    <location>
        <begin position="2"/>
        <end position="360"/>
    </location>
</feature>
<dbReference type="OrthoDB" id="9808002at2"/>
<dbReference type="Proteomes" id="UP000198304">
    <property type="component" value="Unassembled WGS sequence"/>
</dbReference>
<keyword evidence="5" id="KW-0479">Metal-binding</keyword>
<dbReference type="EMBL" id="FZOJ01000006">
    <property type="protein sequence ID" value="SNS20449.1"/>
    <property type="molecule type" value="Genomic_DNA"/>
</dbReference>
<dbReference type="SUPFAM" id="SSF53383">
    <property type="entry name" value="PLP-dependent transferases"/>
    <property type="match status" value="1"/>
</dbReference>
<protein>
    <recommendedName>
        <fullName evidence="3">cysteine desulfurase</fullName>
        <ecNumber evidence="3">2.8.1.7</ecNumber>
    </recommendedName>
</protein>
<evidence type="ECO:0000256" key="2">
    <source>
        <dbReference type="ARBA" id="ARBA00006490"/>
    </source>
</evidence>
<dbReference type="InterPro" id="IPR020578">
    <property type="entry name" value="Aminotrans_V_PyrdxlP_BS"/>
</dbReference>
<evidence type="ECO:0000313" key="12">
    <source>
        <dbReference type="EMBL" id="SNS20449.1"/>
    </source>
</evidence>
<reference evidence="12 13" key="1">
    <citation type="submission" date="2017-06" db="EMBL/GenBank/DDBJ databases">
        <authorList>
            <person name="Kim H.J."/>
            <person name="Triplett B.A."/>
        </authorList>
    </citation>
    <scope>NUCLEOTIDE SEQUENCE [LARGE SCALE GENOMIC DNA]</scope>
    <source>
        <strain evidence="12 13">SCA</strain>
    </source>
</reference>
<dbReference type="Gene3D" id="3.90.1150.10">
    <property type="entry name" value="Aspartate Aminotransferase, domain 1"/>
    <property type="match status" value="1"/>
</dbReference>